<comment type="subcellular location">
    <subcellularLocation>
        <location evidence="1">Cell inner membrane</location>
        <topology evidence="1">Single-pass membrane protein</topology>
    </subcellularLocation>
</comment>
<evidence type="ECO:0000256" key="8">
    <source>
        <dbReference type="ARBA" id="ARBA00023136"/>
    </source>
</evidence>
<dbReference type="PANTHER" id="PTHR39579">
    <property type="entry name" value="INNER MEMBRANE PROTEIN YHCB"/>
    <property type="match status" value="1"/>
</dbReference>
<keyword evidence="2" id="KW-1003">Cell membrane</keyword>
<keyword evidence="15" id="KW-1185">Reference proteome</keyword>
<keyword evidence="7" id="KW-1133">Transmembrane helix</keyword>
<dbReference type="Pfam" id="PF06295">
    <property type="entry name" value="ZapG-like"/>
    <property type="match status" value="1"/>
</dbReference>
<evidence type="ECO:0000256" key="2">
    <source>
        <dbReference type="ARBA" id="ARBA00022475"/>
    </source>
</evidence>
<comment type="caution">
    <text evidence="14">The sequence shown here is derived from an EMBL/GenBank/DDBJ whole genome shotgun (WGS) entry which is preliminary data.</text>
</comment>
<organism evidence="14 15">
    <name type="scientific">Shewanella gelidii</name>
    <dbReference type="NCBI Taxonomy" id="1642821"/>
    <lineage>
        <taxon>Bacteria</taxon>
        <taxon>Pseudomonadati</taxon>
        <taxon>Pseudomonadota</taxon>
        <taxon>Gammaproteobacteria</taxon>
        <taxon>Alteromonadales</taxon>
        <taxon>Shewanellaceae</taxon>
        <taxon>Shewanella</taxon>
    </lineage>
</organism>
<evidence type="ECO:0000256" key="12">
    <source>
        <dbReference type="ARBA" id="ARBA00035727"/>
    </source>
</evidence>
<evidence type="ECO:0000256" key="5">
    <source>
        <dbReference type="ARBA" id="ARBA00022692"/>
    </source>
</evidence>
<dbReference type="InterPro" id="IPR009386">
    <property type="entry name" value="ZapG-like"/>
</dbReference>
<dbReference type="Proteomes" id="UP000613743">
    <property type="component" value="Unassembled WGS sequence"/>
</dbReference>
<evidence type="ECO:0000256" key="10">
    <source>
        <dbReference type="ARBA" id="ARBA00035657"/>
    </source>
</evidence>
<proteinExistence type="inferred from homology"/>
<protein>
    <recommendedName>
        <fullName evidence="11">Z-ring associated protein G</fullName>
    </recommendedName>
    <alternativeName>
        <fullName evidence="12">Cell division protein ZapG</fullName>
    </alternativeName>
</protein>
<evidence type="ECO:0000256" key="4">
    <source>
        <dbReference type="ARBA" id="ARBA00022618"/>
    </source>
</evidence>
<dbReference type="GO" id="GO:0051301">
    <property type="term" value="P:cell division"/>
    <property type="evidence" value="ECO:0007669"/>
    <property type="project" value="UniProtKB-KW"/>
</dbReference>
<keyword evidence="4" id="KW-0132">Cell division</keyword>
<evidence type="ECO:0000256" key="7">
    <source>
        <dbReference type="ARBA" id="ARBA00022989"/>
    </source>
</evidence>
<feature type="compositionally biased region" description="Basic and acidic residues" evidence="13">
    <location>
        <begin position="33"/>
        <end position="49"/>
    </location>
</feature>
<gene>
    <name evidence="14" type="ORF">GCM10009332_16110</name>
</gene>
<keyword evidence="8" id="KW-0472">Membrane</keyword>
<dbReference type="RefSeq" id="WP_188919662.1">
    <property type="nucleotide sequence ID" value="NZ_BMPZ01000003.1"/>
</dbReference>
<dbReference type="GO" id="GO:0008360">
    <property type="term" value="P:regulation of cell shape"/>
    <property type="evidence" value="ECO:0007669"/>
    <property type="project" value="UniProtKB-KW"/>
</dbReference>
<feature type="region of interest" description="Disordered" evidence="13">
    <location>
        <begin position="102"/>
        <end position="146"/>
    </location>
</feature>
<dbReference type="GO" id="GO:0005886">
    <property type="term" value="C:plasma membrane"/>
    <property type="evidence" value="ECO:0007669"/>
    <property type="project" value="UniProtKB-SubCell"/>
</dbReference>
<evidence type="ECO:0000256" key="1">
    <source>
        <dbReference type="ARBA" id="ARBA00004377"/>
    </source>
</evidence>
<accession>A0A917JRZ3</accession>
<reference evidence="14" key="2">
    <citation type="submission" date="2020-09" db="EMBL/GenBank/DDBJ databases">
        <authorList>
            <person name="Sun Q."/>
            <person name="Ohkuma M."/>
        </authorList>
    </citation>
    <scope>NUCLEOTIDE SEQUENCE</scope>
    <source>
        <strain evidence="14">JCM 30804</strain>
    </source>
</reference>
<dbReference type="PANTHER" id="PTHR39579:SF1">
    <property type="entry name" value="INNER MEMBRANE PROTEIN YHCB"/>
    <property type="match status" value="1"/>
</dbReference>
<keyword evidence="9" id="KW-0131">Cell cycle</keyword>
<keyword evidence="3" id="KW-0997">Cell inner membrane</keyword>
<keyword evidence="5" id="KW-0812">Transmembrane</keyword>
<reference evidence="14" key="1">
    <citation type="journal article" date="2014" name="Int. J. Syst. Evol. Microbiol.">
        <title>Complete genome sequence of Corynebacterium casei LMG S-19264T (=DSM 44701T), isolated from a smear-ripened cheese.</title>
        <authorList>
            <consortium name="US DOE Joint Genome Institute (JGI-PGF)"/>
            <person name="Walter F."/>
            <person name="Albersmeier A."/>
            <person name="Kalinowski J."/>
            <person name="Ruckert C."/>
        </authorList>
    </citation>
    <scope>NUCLEOTIDE SEQUENCE</scope>
    <source>
        <strain evidence="14">JCM 30804</strain>
    </source>
</reference>
<evidence type="ECO:0000256" key="9">
    <source>
        <dbReference type="ARBA" id="ARBA00023306"/>
    </source>
</evidence>
<evidence type="ECO:0000313" key="15">
    <source>
        <dbReference type="Proteomes" id="UP000613743"/>
    </source>
</evidence>
<dbReference type="AlphaFoldDB" id="A0A917JRZ3"/>
<dbReference type="EMBL" id="BMPZ01000003">
    <property type="protein sequence ID" value="GGI79468.1"/>
    <property type="molecule type" value="Genomic_DNA"/>
</dbReference>
<feature type="compositionally biased region" description="Basic and acidic residues" evidence="13">
    <location>
        <begin position="132"/>
        <end position="146"/>
    </location>
</feature>
<name>A0A917JRZ3_9GAMM</name>
<keyword evidence="6" id="KW-0133">Cell shape</keyword>
<evidence type="ECO:0000256" key="13">
    <source>
        <dbReference type="SAM" id="MobiDB-lite"/>
    </source>
</evidence>
<comment type="similarity">
    <text evidence="10">Belongs to the ZapG family.</text>
</comment>
<sequence>MSWVITVAALAIGVILGYVIRSMFSRNATNNSRNEELEQTKLEMSQHKQEVADHFDEHYQLLSQLTEQLNRVNQHWNESAQGLGQDAGKKSLQILSVAQVEETSELEAAHADTDEATETAPEQPIEAENPTDECKENQVKEDEKTS</sequence>
<evidence type="ECO:0000256" key="6">
    <source>
        <dbReference type="ARBA" id="ARBA00022960"/>
    </source>
</evidence>
<evidence type="ECO:0000256" key="3">
    <source>
        <dbReference type="ARBA" id="ARBA00022519"/>
    </source>
</evidence>
<evidence type="ECO:0000256" key="11">
    <source>
        <dbReference type="ARBA" id="ARBA00035703"/>
    </source>
</evidence>
<evidence type="ECO:0000313" key="14">
    <source>
        <dbReference type="EMBL" id="GGI79468.1"/>
    </source>
</evidence>
<feature type="region of interest" description="Disordered" evidence="13">
    <location>
        <begin position="29"/>
        <end position="49"/>
    </location>
</feature>